<evidence type="ECO:0000313" key="1">
    <source>
        <dbReference type="EMBL" id="APC47678.1"/>
    </source>
</evidence>
<reference evidence="1 2" key="1">
    <citation type="submission" date="2016-11" db="EMBL/GenBank/DDBJ databases">
        <title>Complete genome sequencing of Virgibacillus halodenitrificans PDB-F2.</title>
        <authorList>
            <person name="Sun Z."/>
            <person name="Zhou Y."/>
            <person name="Li H."/>
        </authorList>
    </citation>
    <scope>NUCLEOTIDE SEQUENCE [LARGE SCALE GENOMIC DNA]</scope>
    <source>
        <strain evidence="1 2">PDB-F2</strain>
    </source>
</reference>
<dbReference type="AlphaFoldDB" id="A0AAC9NK49"/>
<dbReference type="GeneID" id="71513861"/>
<accession>A0AAC9NK49</accession>
<protein>
    <recommendedName>
        <fullName evidence="3">DUF3221 domain-containing protein</fullName>
    </recommendedName>
</protein>
<dbReference type="RefSeq" id="WP_071648560.1">
    <property type="nucleotide sequence ID" value="NZ_CP017962.1"/>
</dbReference>
<dbReference type="EMBL" id="CP017962">
    <property type="protein sequence ID" value="APC47678.1"/>
    <property type="molecule type" value="Genomic_DNA"/>
</dbReference>
<gene>
    <name evidence="1" type="ORF">BME96_05630</name>
</gene>
<evidence type="ECO:0000313" key="2">
    <source>
        <dbReference type="Proteomes" id="UP000182945"/>
    </source>
</evidence>
<sequence length="181" mass="20681">MVVLLIAGCSSSEKIDSKALEKIEVKKTTDETVQDDFIFRLVSKKDHYKKGEEVILYGEIVYKGDKEEVNINHASSAIFFNIREETRGYEIGYAVKDIGLTTTLHRLGSPYRKQYTKNVVNNPEAEAKDYEELMEDFLNNDGFPPGYYKVKGHTDFSLSSEGELEQKKFNMEAAIDFKVVE</sequence>
<proteinExistence type="predicted"/>
<dbReference type="Proteomes" id="UP000182945">
    <property type="component" value="Chromosome"/>
</dbReference>
<evidence type="ECO:0008006" key="3">
    <source>
        <dbReference type="Google" id="ProtNLM"/>
    </source>
</evidence>
<dbReference type="KEGG" id="vhl:BME96_05630"/>
<organism evidence="1 2">
    <name type="scientific">Virgibacillus halodenitrificans</name>
    <name type="common">Bacillus halodenitrificans</name>
    <dbReference type="NCBI Taxonomy" id="1482"/>
    <lineage>
        <taxon>Bacteria</taxon>
        <taxon>Bacillati</taxon>
        <taxon>Bacillota</taxon>
        <taxon>Bacilli</taxon>
        <taxon>Bacillales</taxon>
        <taxon>Bacillaceae</taxon>
        <taxon>Virgibacillus</taxon>
    </lineage>
</organism>
<name>A0AAC9NK49_VIRHA</name>